<proteinExistence type="predicted"/>
<dbReference type="Proteomes" id="UP001596230">
    <property type="component" value="Unassembled WGS sequence"/>
</dbReference>
<sequence>MSEYEKYPDLLANAVQNPTEEASLLLNPTDHGWLNDADFKTLVDRRVKLLLKSQVYSKTYPNGEIWQVFPEGTKRMHFDRFGNQVDGERIPQ</sequence>
<evidence type="ECO:0000313" key="1">
    <source>
        <dbReference type="EMBL" id="MFC6379304.1"/>
    </source>
</evidence>
<reference evidence="2" key="1">
    <citation type="journal article" date="2019" name="Int. J. Syst. Evol. Microbiol.">
        <title>The Global Catalogue of Microorganisms (GCM) 10K type strain sequencing project: providing services to taxonomists for standard genome sequencing and annotation.</title>
        <authorList>
            <consortium name="The Broad Institute Genomics Platform"/>
            <consortium name="The Broad Institute Genome Sequencing Center for Infectious Disease"/>
            <person name="Wu L."/>
            <person name="Ma J."/>
        </authorList>
    </citation>
    <scope>NUCLEOTIDE SEQUENCE [LARGE SCALE GENOMIC DNA]</scope>
    <source>
        <strain evidence="2">CGMCC 1.18518</strain>
    </source>
</reference>
<evidence type="ECO:0000313" key="2">
    <source>
        <dbReference type="Proteomes" id="UP001596230"/>
    </source>
</evidence>
<keyword evidence="2" id="KW-1185">Reference proteome</keyword>
<name>A0ABW1VZY0_9GAMM</name>
<dbReference type="EMBL" id="JBHSUB010000018">
    <property type="protein sequence ID" value="MFC6379304.1"/>
    <property type="molecule type" value="Genomic_DNA"/>
</dbReference>
<protein>
    <submittedName>
        <fullName evidence="1">Uncharacterized protein</fullName>
    </submittedName>
</protein>
<dbReference type="RefSeq" id="WP_343868169.1">
    <property type="nucleotide sequence ID" value="NZ_BAAAFX010000006.1"/>
</dbReference>
<organism evidence="1 2">
    <name type="scientific">Tatumella terrea</name>
    <dbReference type="NCBI Taxonomy" id="419007"/>
    <lineage>
        <taxon>Bacteria</taxon>
        <taxon>Pseudomonadati</taxon>
        <taxon>Pseudomonadota</taxon>
        <taxon>Gammaproteobacteria</taxon>
        <taxon>Enterobacterales</taxon>
        <taxon>Erwiniaceae</taxon>
        <taxon>Tatumella</taxon>
    </lineage>
</organism>
<gene>
    <name evidence="1" type="ORF">ACFP9W_14705</name>
</gene>
<accession>A0ABW1VZY0</accession>
<comment type="caution">
    <text evidence="1">The sequence shown here is derived from an EMBL/GenBank/DDBJ whole genome shotgun (WGS) entry which is preliminary data.</text>
</comment>